<keyword evidence="3" id="KW-1185">Reference proteome</keyword>
<name>A0A2K2CR98_BRADI</name>
<protein>
    <recommendedName>
        <fullName evidence="4">RNase H type-1 domain-containing protein</fullName>
    </recommendedName>
</protein>
<accession>A0A2K2CR98</accession>
<dbReference type="EnsemblPlants" id="PNT64553">
    <property type="protein sequence ID" value="PNT64553"/>
    <property type="gene ID" value="BRADI_4g30086v3"/>
</dbReference>
<reference evidence="2" key="3">
    <citation type="submission" date="2018-08" db="UniProtKB">
        <authorList>
            <consortium name="EnsemblPlants"/>
        </authorList>
    </citation>
    <scope>IDENTIFICATION</scope>
    <source>
        <strain evidence="2">cv. Bd21</strain>
    </source>
</reference>
<dbReference type="PANTHER" id="PTHR34146">
    <property type="entry name" value="POLYNUCLEOTIDYL TRANSFERASE, RIBONUCLEASE H-LIKE SUPERFAMILY PROTEIN-RELATED"/>
    <property type="match status" value="1"/>
</dbReference>
<dbReference type="EnsemblPlants" id="PNT64554">
    <property type="protein sequence ID" value="PNT64554"/>
    <property type="gene ID" value="BRADI_4g30086v3"/>
</dbReference>
<dbReference type="EMBL" id="CM000883">
    <property type="protein sequence ID" value="PNT64553.1"/>
    <property type="molecule type" value="Genomic_DNA"/>
</dbReference>
<dbReference type="Gramene" id="PNT64554">
    <property type="protein sequence ID" value="PNT64554"/>
    <property type="gene ID" value="BRADI_4g30086v3"/>
</dbReference>
<evidence type="ECO:0008006" key="4">
    <source>
        <dbReference type="Google" id="ProtNLM"/>
    </source>
</evidence>
<reference evidence="1" key="2">
    <citation type="submission" date="2017-06" db="EMBL/GenBank/DDBJ databases">
        <title>WGS assembly of Brachypodium distachyon.</title>
        <authorList>
            <consortium name="The International Brachypodium Initiative"/>
            <person name="Lucas S."/>
            <person name="Harmon-Smith M."/>
            <person name="Lail K."/>
            <person name="Tice H."/>
            <person name="Grimwood J."/>
            <person name="Bruce D."/>
            <person name="Barry K."/>
            <person name="Shu S."/>
            <person name="Lindquist E."/>
            <person name="Wang M."/>
            <person name="Pitluck S."/>
            <person name="Vogel J.P."/>
            <person name="Garvin D.F."/>
            <person name="Mockler T.C."/>
            <person name="Schmutz J."/>
            <person name="Rokhsar D."/>
            <person name="Bevan M.W."/>
        </authorList>
    </citation>
    <scope>NUCLEOTIDE SEQUENCE</scope>
    <source>
        <strain evidence="1">Bd21</strain>
    </source>
</reference>
<dbReference type="OrthoDB" id="10541340at2759"/>
<dbReference type="Proteomes" id="UP000008810">
    <property type="component" value="Chromosome 4"/>
</dbReference>
<proteinExistence type="predicted"/>
<dbReference type="AlphaFoldDB" id="A0A2K2CR98"/>
<dbReference type="PANTHER" id="PTHR34146:SF3">
    <property type="entry name" value="POLYNUCLEOTIDYL TRANSFERASE, RIBONUCLEASE H-LIKE SUPERFAMILY PROTEIN"/>
    <property type="match status" value="1"/>
</dbReference>
<gene>
    <name evidence="1" type="ORF">BRADI_4g30086v3</name>
</gene>
<evidence type="ECO:0000313" key="2">
    <source>
        <dbReference type="EnsemblPlants" id="PNT64553"/>
    </source>
</evidence>
<reference evidence="1 2" key="1">
    <citation type="journal article" date="2010" name="Nature">
        <title>Genome sequencing and analysis of the model grass Brachypodium distachyon.</title>
        <authorList>
            <consortium name="International Brachypodium Initiative"/>
        </authorList>
    </citation>
    <scope>NUCLEOTIDE SEQUENCE [LARGE SCALE GENOMIC DNA]</scope>
    <source>
        <strain evidence="1 2">Bd21</strain>
    </source>
</reference>
<dbReference type="InParanoid" id="A0A2K2CR98"/>
<organism evidence="1">
    <name type="scientific">Brachypodium distachyon</name>
    <name type="common">Purple false brome</name>
    <name type="synonym">Trachynia distachya</name>
    <dbReference type="NCBI Taxonomy" id="15368"/>
    <lineage>
        <taxon>Eukaryota</taxon>
        <taxon>Viridiplantae</taxon>
        <taxon>Streptophyta</taxon>
        <taxon>Embryophyta</taxon>
        <taxon>Tracheophyta</taxon>
        <taxon>Spermatophyta</taxon>
        <taxon>Magnoliopsida</taxon>
        <taxon>Liliopsida</taxon>
        <taxon>Poales</taxon>
        <taxon>Poaceae</taxon>
        <taxon>BOP clade</taxon>
        <taxon>Pooideae</taxon>
        <taxon>Stipodae</taxon>
        <taxon>Brachypodieae</taxon>
        <taxon>Brachypodium</taxon>
    </lineage>
</organism>
<dbReference type="EMBL" id="CM000883">
    <property type="protein sequence ID" value="PNT64554.1"/>
    <property type="molecule type" value="Genomic_DNA"/>
</dbReference>
<dbReference type="Gramene" id="PNT64553">
    <property type="protein sequence ID" value="PNT64553"/>
    <property type="gene ID" value="BRADI_4g30086v3"/>
</dbReference>
<sequence>MEVHQPNFLTDSNVLAKVMVKKDPIKHPGHWSIRPNLHRIFSYIQNLDARVIKIRRENNKIAHRQAQDAYKLHNVQAYFYSCAGLAHNPSSCLVKLLSTL</sequence>
<evidence type="ECO:0000313" key="1">
    <source>
        <dbReference type="EMBL" id="PNT64554.1"/>
    </source>
</evidence>
<evidence type="ECO:0000313" key="3">
    <source>
        <dbReference type="Proteomes" id="UP000008810"/>
    </source>
</evidence>